<evidence type="ECO:0000313" key="2">
    <source>
        <dbReference type="EMBL" id="NNU28453.1"/>
    </source>
</evidence>
<feature type="transmembrane region" description="Helical" evidence="1">
    <location>
        <begin position="73"/>
        <end position="92"/>
    </location>
</feature>
<keyword evidence="1" id="KW-0472">Membrane</keyword>
<feature type="transmembrane region" description="Helical" evidence="1">
    <location>
        <begin position="104"/>
        <end position="121"/>
    </location>
</feature>
<evidence type="ECO:0000256" key="1">
    <source>
        <dbReference type="SAM" id="Phobius"/>
    </source>
</evidence>
<gene>
    <name evidence="2" type="ORF">HLI28_12990</name>
</gene>
<dbReference type="EMBL" id="JABFAJ010000024">
    <property type="protein sequence ID" value="NNU28453.1"/>
    <property type="molecule type" value="Genomic_DNA"/>
</dbReference>
<proteinExistence type="predicted"/>
<feature type="transmembrane region" description="Helical" evidence="1">
    <location>
        <begin position="45"/>
        <end position="67"/>
    </location>
</feature>
<keyword evidence="1" id="KW-1133">Transmembrane helix</keyword>
<feature type="transmembrane region" description="Helical" evidence="1">
    <location>
        <begin position="193"/>
        <end position="216"/>
    </location>
</feature>
<feature type="transmembrane region" description="Helical" evidence="1">
    <location>
        <begin position="6"/>
        <end position="24"/>
    </location>
</feature>
<dbReference type="RefSeq" id="WP_171247991.1">
    <property type="nucleotide sequence ID" value="NZ_JABFAJ010000024.1"/>
</dbReference>
<name>A0A849KIH5_9MICO</name>
<keyword evidence="3" id="KW-1185">Reference proteome</keyword>
<protein>
    <submittedName>
        <fullName evidence="2">Uncharacterized protein</fullName>
    </submittedName>
</protein>
<keyword evidence="1" id="KW-0812">Transmembrane</keyword>
<sequence length="283" mass="31393">MDNRELASLIVVAAFVVLAVAVSQKRFGLLKSFLGVVRGTFHPRLLGLWVAYLLYAAAVMWGAYRLGVWTPDLVTSTVLVVVFTGLPLVGSSISDKGDHIVRPVLKKTFGVAAILSAYVYLESFALGWEIFWQAILAMLSMAAVLGDARVVKLFNRIALIYALASVVHTTTTLVGGADQVEWLALAQAVALPFWYPVALIPLLYVVGYYSAVELAACRVQVSRRRLTKWRWGAILAVGLRLRVSYARRFVAPWVFELADASSRHERRSVLADFRRTHSRSVNR</sequence>
<dbReference type="Proteomes" id="UP000557204">
    <property type="component" value="Unassembled WGS sequence"/>
</dbReference>
<organism evidence="2 3">
    <name type="scientific">Isoptericola sediminis</name>
    <dbReference type="NCBI Taxonomy" id="2733572"/>
    <lineage>
        <taxon>Bacteria</taxon>
        <taxon>Bacillati</taxon>
        <taxon>Actinomycetota</taxon>
        <taxon>Actinomycetes</taxon>
        <taxon>Micrococcales</taxon>
        <taxon>Promicromonosporaceae</taxon>
        <taxon>Isoptericola</taxon>
    </lineage>
</organism>
<feature type="transmembrane region" description="Helical" evidence="1">
    <location>
        <begin position="153"/>
        <end position="173"/>
    </location>
</feature>
<evidence type="ECO:0000313" key="3">
    <source>
        <dbReference type="Proteomes" id="UP000557204"/>
    </source>
</evidence>
<dbReference type="AlphaFoldDB" id="A0A849KIH5"/>
<reference evidence="2 3" key="1">
    <citation type="submission" date="2020-05" db="EMBL/GenBank/DDBJ databases">
        <title>Genome sequence of Isoptericola sp. JC619 isolated from Chilika lagoon, India.</title>
        <authorList>
            <person name="Kumar D."/>
            <person name="Appam K."/>
            <person name="Gandham S."/>
            <person name="Uppada J."/>
            <person name="Sasikala C."/>
            <person name="Venkata Ramana C."/>
        </authorList>
    </citation>
    <scope>NUCLEOTIDE SEQUENCE [LARGE SCALE GENOMIC DNA]</scope>
    <source>
        <strain evidence="2 3">JC619</strain>
    </source>
</reference>
<accession>A0A849KIH5</accession>
<comment type="caution">
    <text evidence="2">The sequence shown here is derived from an EMBL/GenBank/DDBJ whole genome shotgun (WGS) entry which is preliminary data.</text>
</comment>